<keyword evidence="2" id="KW-0808">Transferase</keyword>
<dbReference type="SUPFAM" id="SSF54495">
    <property type="entry name" value="UBC-like"/>
    <property type="match status" value="1"/>
</dbReference>
<evidence type="ECO:0000313" key="7">
    <source>
        <dbReference type="Proteomes" id="UP001215712"/>
    </source>
</evidence>
<accession>A0AAD6HUC8</accession>
<reference evidence="6" key="2">
    <citation type="submission" date="2023-01" db="EMBL/GenBank/DDBJ databases">
        <authorList>
            <person name="Petersen C."/>
        </authorList>
    </citation>
    <scope>NUCLEOTIDE SEQUENCE</scope>
    <source>
        <strain evidence="6">IBT 17514</strain>
    </source>
</reference>
<dbReference type="SUPFAM" id="SSF56399">
    <property type="entry name" value="ADP-ribosylation"/>
    <property type="match status" value="1"/>
</dbReference>
<evidence type="ECO:0000256" key="2">
    <source>
        <dbReference type="ARBA" id="ARBA00022679"/>
    </source>
</evidence>
<dbReference type="InterPro" id="IPR000608">
    <property type="entry name" value="UBC"/>
</dbReference>
<dbReference type="Pfam" id="PF00644">
    <property type="entry name" value="PARP"/>
    <property type="match status" value="1"/>
</dbReference>
<evidence type="ECO:0000259" key="5">
    <source>
        <dbReference type="PROSITE" id="PS50127"/>
    </source>
</evidence>
<dbReference type="Gene3D" id="3.10.110.10">
    <property type="entry name" value="Ubiquitin Conjugating Enzyme"/>
    <property type="match status" value="1"/>
</dbReference>
<keyword evidence="3" id="KW-0548">Nucleotidyltransferase</keyword>
<dbReference type="Gene3D" id="3.90.228.10">
    <property type="match status" value="1"/>
</dbReference>
<dbReference type="FunFam" id="3.10.110.10:FF:000107">
    <property type="entry name" value="Ubiquitin conjugating enzyme, putative"/>
    <property type="match status" value="1"/>
</dbReference>
<dbReference type="InterPro" id="IPR051838">
    <property type="entry name" value="ARTD_PARP"/>
</dbReference>
<name>A0AAD6HUC8_9EURO</name>
<dbReference type="GO" id="GO:0016779">
    <property type="term" value="F:nucleotidyltransferase activity"/>
    <property type="evidence" value="ECO:0007669"/>
    <property type="project" value="UniProtKB-KW"/>
</dbReference>
<dbReference type="Proteomes" id="UP001215712">
    <property type="component" value="Unassembled WGS sequence"/>
</dbReference>
<keyword evidence="7" id="KW-1185">Reference proteome</keyword>
<evidence type="ECO:0000313" key="6">
    <source>
        <dbReference type="EMBL" id="KAJ5738382.1"/>
    </source>
</evidence>
<proteinExistence type="predicted"/>
<reference evidence="6" key="1">
    <citation type="journal article" date="2023" name="IMA Fungus">
        <title>Comparative genomic study of the Penicillium genus elucidates a diverse pangenome and 15 lateral gene transfer events.</title>
        <authorList>
            <person name="Petersen C."/>
            <person name="Sorensen T."/>
            <person name="Nielsen M.R."/>
            <person name="Sondergaard T.E."/>
            <person name="Sorensen J.L."/>
            <person name="Fitzpatrick D.A."/>
            <person name="Frisvad J.C."/>
            <person name="Nielsen K.L."/>
        </authorList>
    </citation>
    <scope>NUCLEOTIDE SEQUENCE</scope>
    <source>
        <strain evidence="6">IBT 17514</strain>
    </source>
</reference>
<organism evidence="6 7">
    <name type="scientific">Penicillium malachiteum</name>
    <dbReference type="NCBI Taxonomy" id="1324776"/>
    <lineage>
        <taxon>Eukaryota</taxon>
        <taxon>Fungi</taxon>
        <taxon>Dikarya</taxon>
        <taxon>Ascomycota</taxon>
        <taxon>Pezizomycotina</taxon>
        <taxon>Eurotiomycetes</taxon>
        <taxon>Eurotiomycetidae</taxon>
        <taxon>Eurotiales</taxon>
        <taxon>Aspergillaceae</taxon>
        <taxon>Penicillium</taxon>
    </lineage>
</organism>
<gene>
    <name evidence="6" type="ORF">N7493_001537</name>
</gene>
<evidence type="ECO:0000256" key="4">
    <source>
        <dbReference type="ARBA" id="ARBA00023027"/>
    </source>
</evidence>
<dbReference type="CDD" id="cd23802">
    <property type="entry name" value="UBCc_UBE2Q"/>
    <property type="match status" value="1"/>
</dbReference>
<dbReference type="InterPro" id="IPR016135">
    <property type="entry name" value="UBQ-conjugating_enzyme/RWD"/>
</dbReference>
<dbReference type="Pfam" id="PF00179">
    <property type="entry name" value="UQ_con"/>
    <property type="match status" value="1"/>
</dbReference>
<dbReference type="InterPro" id="IPR012317">
    <property type="entry name" value="Poly(ADP-ribose)pol_cat_dom"/>
</dbReference>
<sequence length="1148" mass="128988">MPTKRFRGDLQEAATLGRYPHLDQIKPGDYEGSVSFNFHQPESDTKIEFQVVVSDASDYPTDHSFVVFAASDHVDSSVTKVLERAQDTGMLTGISIDEVLITVDHMVCNALRGPKYLAQETLCEDENMDDTDGSLDGYERFSDADSDDEDSHVQWNRSKNIHQQFRNDLRAVKAAGFKFGCLGETEGSFIIAISSRVSKLGIPEEALQAWDLQSSDYLVLLIRYPNTYRSMSDIFDSTERATNLVEMRVGLCDSYKPSLQAAVAAFKTPLPPLRVDDNVASVMETRSISFRDLFIGLSLNKLLNERFFGVMKLRKEFGFSWTGAELFFHSSQIRAMTAEEASDSKFYAPENWVSTPPNVLMIDHFVEMNSDLTKASFPLVAWQFLLRHFIKCTEFCLVCHCKTFDKYEALKPYVCSNKLCLYQYVTLGMGVCLEHEIRSQPLVVDLLVSLAYARAKAGRLEDFPIGLGIRVPDVDLPCSMSVNMSQESEICRSWEPINPHSGILHIAQMNLFCDPLPEVSIGDWLAITVSGYAVRHYQVRHIDETEKYLALSQPLLSRQSSFQPNTPSNTIDVNFVLYDQDFDVLTVPQKQKIMTLILDTLPPVQSMKEFLGSTDSQKLLSTWQDRITPAALEMLRWIVASNRSCILQDNEDPRFLVTQMQGYVQFRFVQGAPDKEQNFAEAVKSVSMQANPRHPTLFAWHGSPACNWHSILREGLHFKQVANGRSCGNGVYMSSYFNTSMGYSGGSFTESQTSGLFWSNSELDLRCVVSLNEIVNKPDQFVSNHPHFVVQHLEWIQPRYLFVGFPKMIHFQPPGPGNPGNLPVYDQDFRYQVYGPTGNPVKIPISAISMQRRRMIGMVPPEHSPKRQRLNQENRSQMFQLENSTMVPQQDESCASVSTDIEDLNLLLSDSEEPSTVSPSLNLIRKKPGPFSHPLPSTAASTPGAVFVSGTLTESSLPLLPPPEYATTSATKLLQHHLQTTLRVQQKEPLAELGWYVDPNMITTVYQWIVEFHSFDSDLPLAKDLKAASLNSVVMEIRFPPQFPMEPPFVRVIRPRFMEFTAGGGGHITAGGAMCMELLTSSGWSPVASIESVLLQVRMAIGSTEPRPARLAKLLQSDYSVGEAVRAFKRACLNHGWKIPNGMELISW</sequence>
<comment type="caution">
    <text evidence="6">The sequence shown here is derived from an EMBL/GenBank/DDBJ whole genome shotgun (WGS) entry which is preliminary data.</text>
</comment>
<dbReference type="AlphaFoldDB" id="A0AAD6HUC8"/>
<dbReference type="PROSITE" id="PS50127">
    <property type="entry name" value="UBC_2"/>
    <property type="match status" value="1"/>
</dbReference>
<dbReference type="PANTHER" id="PTHR21328">
    <property type="entry name" value="POLY ADP-RIBOSE POLYMERASE FAMILY, MEMBER PARP"/>
    <property type="match status" value="1"/>
</dbReference>
<protein>
    <recommendedName>
        <fullName evidence="5">UBC core domain-containing protein</fullName>
    </recommendedName>
</protein>
<evidence type="ECO:0000256" key="1">
    <source>
        <dbReference type="ARBA" id="ARBA00022676"/>
    </source>
</evidence>
<dbReference type="GO" id="GO:0003950">
    <property type="term" value="F:NAD+ poly-ADP-ribosyltransferase activity"/>
    <property type="evidence" value="ECO:0007669"/>
    <property type="project" value="InterPro"/>
</dbReference>
<keyword evidence="1" id="KW-0328">Glycosyltransferase</keyword>
<dbReference type="EMBL" id="JAQJAN010000002">
    <property type="protein sequence ID" value="KAJ5738382.1"/>
    <property type="molecule type" value="Genomic_DNA"/>
</dbReference>
<keyword evidence="4" id="KW-0520">NAD</keyword>
<evidence type="ECO:0000256" key="3">
    <source>
        <dbReference type="ARBA" id="ARBA00022695"/>
    </source>
</evidence>
<feature type="domain" description="UBC core" evidence="5">
    <location>
        <begin position="973"/>
        <end position="1138"/>
    </location>
</feature>